<evidence type="ECO:0000256" key="1">
    <source>
        <dbReference type="SAM" id="SignalP"/>
    </source>
</evidence>
<evidence type="ECO:0000313" key="2">
    <source>
        <dbReference type="EMBL" id="KAE8922769.1"/>
    </source>
</evidence>
<evidence type="ECO:0008006" key="16">
    <source>
        <dbReference type="Google" id="ProtNLM"/>
    </source>
</evidence>
<dbReference type="EMBL" id="QXGD01002802">
    <property type="protein sequence ID" value="KAE9183972.1"/>
    <property type="molecule type" value="Genomic_DNA"/>
</dbReference>
<evidence type="ECO:0000313" key="13">
    <source>
        <dbReference type="Proteomes" id="UP000440732"/>
    </source>
</evidence>
<evidence type="ECO:0000313" key="4">
    <source>
        <dbReference type="EMBL" id="KAE9088151.1"/>
    </source>
</evidence>
<evidence type="ECO:0000313" key="11">
    <source>
        <dbReference type="Proteomes" id="UP000437068"/>
    </source>
</evidence>
<protein>
    <recommendedName>
        <fullName evidence="16">Secreted protein</fullName>
    </recommendedName>
</protein>
<gene>
    <name evidence="8" type="ORF">PF001_g25585</name>
    <name evidence="6" type="ORF">PF002_g26563</name>
    <name evidence="7" type="ORF">PF005_g19708</name>
    <name evidence="4" type="ORF">PF006_g25652</name>
    <name evidence="5" type="ORF">PF007_g19815</name>
    <name evidence="2" type="ORF">PF009_g26970</name>
    <name evidence="3" type="ORF">PF011_g26692</name>
</gene>
<evidence type="ECO:0000313" key="15">
    <source>
        <dbReference type="Proteomes" id="UP000460718"/>
    </source>
</evidence>
<dbReference type="EMBL" id="QXGE01003026">
    <property type="protein sequence ID" value="KAE9277581.1"/>
    <property type="molecule type" value="Genomic_DNA"/>
</dbReference>
<evidence type="ECO:0000313" key="9">
    <source>
        <dbReference type="Proteomes" id="UP000429523"/>
    </source>
</evidence>
<comment type="caution">
    <text evidence="6">The sequence shown here is derived from an EMBL/GenBank/DDBJ whole genome shotgun (WGS) entry which is preliminary data.</text>
</comment>
<dbReference type="Proteomes" id="UP000460718">
    <property type="component" value="Unassembled WGS sequence"/>
</dbReference>
<sequence length="83" mass="9342">MPVMLSAGCVAVHLLMLGNGRPLRLHRSRYARWWVVFMWTSSQCLTSWRANEVMPAQRAPTAGSFLVNHSIVCPVFRASRPSS</sequence>
<dbReference type="Proteomes" id="UP000437068">
    <property type="component" value="Unassembled WGS sequence"/>
</dbReference>
<keyword evidence="1" id="KW-0732">Signal</keyword>
<accession>A0A6A3WJW5</accession>
<keyword evidence="10" id="KW-1185">Reference proteome</keyword>
<feature type="signal peptide" evidence="1">
    <location>
        <begin position="1"/>
        <end position="20"/>
    </location>
</feature>
<dbReference type="EMBL" id="QXGA01003054">
    <property type="protein sequence ID" value="KAE9088151.1"/>
    <property type="molecule type" value="Genomic_DNA"/>
</dbReference>
<evidence type="ECO:0000313" key="5">
    <source>
        <dbReference type="EMBL" id="KAE9088875.1"/>
    </source>
</evidence>
<evidence type="ECO:0000313" key="7">
    <source>
        <dbReference type="EMBL" id="KAE9189271.1"/>
    </source>
</evidence>
<evidence type="ECO:0000313" key="6">
    <source>
        <dbReference type="EMBL" id="KAE9183972.1"/>
    </source>
</evidence>
<dbReference type="EMBL" id="QXFZ01001533">
    <property type="protein sequence ID" value="KAE9088875.1"/>
    <property type="molecule type" value="Genomic_DNA"/>
</dbReference>
<evidence type="ECO:0000313" key="12">
    <source>
        <dbReference type="Proteomes" id="UP000440367"/>
    </source>
</evidence>
<organism evidence="6 12">
    <name type="scientific">Phytophthora fragariae</name>
    <dbReference type="NCBI Taxonomy" id="53985"/>
    <lineage>
        <taxon>Eukaryota</taxon>
        <taxon>Sar</taxon>
        <taxon>Stramenopiles</taxon>
        <taxon>Oomycota</taxon>
        <taxon>Peronosporomycetes</taxon>
        <taxon>Peronosporales</taxon>
        <taxon>Peronosporaceae</taxon>
        <taxon>Phytophthora</taxon>
    </lineage>
</organism>
<reference evidence="9 10" key="1">
    <citation type="submission" date="2018-08" db="EMBL/GenBank/DDBJ databases">
        <title>Genomic investigation of the strawberry pathogen Phytophthora fragariae indicates pathogenicity is determined by transcriptional variation in three key races.</title>
        <authorList>
            <person name="Adams T.M."/>
            <person name="Armitage A.D."/>
            <person name="Sobczyk M.K."/>
            <person name="Bates H.J."/>
            <person name="Dunwell J.M."/>
            <person name="Nellist C.F."/>
            <person name="Harrison R.J."/>
        </authorList>
    </citation>
    <scope>NUCLEOTIDE SEQUENCE [LARGE SCALE GENOMIC DNA]</scope>
    <source>
        <strain evidence="8 11">A4</strain>
        <strain evidence="6 12">BC-1</strain>
        <strain evidence="7 10">NOV-27</strain>
        <strain evidence="4 13">NOV-5</strain>
        <strain evidence="5 14">NOV-71</strain>
        <strain evidence="2 9">NOV-9</strain>
        <strain evidence="3 15">SCRP245</strain>
    </source>
</reference>
<evidence type="ECO:0000313" key="14">
    <source>
        <dbReference type="Proteomes" id="UP000441208"/>
    </source>
</evidence>
<dbReference type="EMBL" id="QXGB01001531">
    <property type="protein sequence ID" value="KAE9189271.1"/>
    <property type="molecule type" value="Genomic_DNA"/>
</dbReference>
<dbReference type="Proteomes" id="UP000441208">
    <property type="component" value="Unassembled WGS sequence"/>
</dbReference>
<feature type="chain" id="PRO_5036166493" description="Secreted protein" evidence="1">
    <location>
        <begin position="21"/>
        <end position="83"/>
    </location>
</feature>
<dbReference type="EMBL" id="QXFW01003613">
    <property type="protein sequence ID" value="KAE8969727.1"/>
    <property type="molecule type" value="Genomic_DNA"/>
</dbReference>
<evidence type="ECO:0000313" key="8">
    <source>
        <dbReference type="EMBL" id="KAE9277581.1"/>
    </source>
</evidence>
<evidence type="ECO:0000313" key="10">
    <source>
        <dbReference type="Proteomes" id="UP000433483"/>
    </source>
</evidence>
<evidence type="ECO:0000313" key="3">
    <source>
        <dbReference type="EMBL" id="KAE8969727.1"/>
    </source>
</evidence>
<dbReference type="Proteomes" id="UP000429523">
    <property type="component" value="Unassembled WGS sequence"/>
</dbReference>
<dbReference type="AlphaFoldDB" id="A0A6A3WJW5"/>
<dbReference type="Proteomes" id="UP000440732">
    <property type="component" value="Unassembled WGS sequence"/>
</dbReference>
<dbReference type="EMBL" id="QXGF01002976">
    <property type="protein sequence ID" value="KAE8922769.1"/>
    <property type="molecule type" value="Genomic_DNA"/>
</dbReference>
<proteinExistence type="predicted"/>
<dbReference type="Proteomes" id="UP000440367">
    <property type="component" value="Unassembled WGS sequence"/>
</dbReference>
<dbReference type="Proteomes" id="UP000433483">
    <property type="component" value="Unassembled WGS sequence"/>
</dbReference>
<name>A0A6A3WJW5_9STRA</name>